<evidence type="ECO:0000259" key="3">
    <source>
        <dbReference type="PROSITE" id="PS51462"/>
    </source>
</evidence>
<dbReference type="CDD" id="cd04688">
    <property type="entry name" value="NUDIX_Hydrolase"/>
    <property type="match status" value="1"/>
</dbReference>
<dbReference type="Gene3D" id="3.90.79.10">
    <property type="entry name" value="Nucleoside Triphosphate Pyrophosphohydrolase"/>
    <property type="match status" value="1"/>
</dbReference>
<evidence type="ECO:0000256" key="1">
    <source>
        <dbReference type="ARBA" id="ARBA00001946"/>
    </source>
</evidence>
<dbReference type="Proteomes" id="UP000027778">
    <property type="component" value="Unassembled WGS sequence"/>
</dbReference>
<dbReference type="eggNOG" id="COG1051">
    <property type="taxonomic scope" value="Bacteria"/>
</dbReference>
<dbReference type="PROSITE" id="PS51462">
    <property type="entry name" value="NUDIX"/>
    <property type="match status" value="1"/>
</dbReference>
<evidence type="ECO:0000256" key="2">
    <source>
        <dbReference type="ARBA" id="ARBA00022801"/>
    </source>
</evidence>
<reference evidence="4 5" key="1">
    <citation type="submission" date="2014-06" db="EMBL/GenBank/DDBJ databases">
        <title>Draft genome sequence of Bacillus gaemokensis JCM 15801 (MCCC 1A00707).</title>
        <authorList>
            <person name="Lai Q."/>
            <person name="Liu Y."/>
            <person name="Shao Z."/>
        </authorList>
    </citation>
    <scope>NUCLEOTIDE SEQUENCE [LARGE SCALE GENOMIC DNA]</scope>
    <source>
        <strain evidence="4 5">JCM 15801</strain>
    </source>
</reference>
<dbReference type="Pfam" id="PF00293">
    <property type="entry name" value="NUDIX"/>
    <property type="match status" value="1"/>
</dbReference>
<dbReference type="InterPro" id="IPR000086">
    <property type="entry name" value="NUDIX_hydrolase_dom"/>
</dbReference>
<name>A0A073KMB7_9BACI</name>
<dbReference type="PANTHER" id="PTHR43046:SF14">
    <property type="entry name" value="MUTT_NUDIX FAMILY PROTEIN"/>
    <property type="match status" value="1"/>
</dbReference>
<dbReference type="InterPro" id="IPR015797">
    <property type="entry name" value="NUDIX_hydrolase-like_dom_sf"/>
</dbReference>
<dbReference type="GO" id="GO:0016787">
    <property type="term" value="F:hydrolase activity"/>
    <property type="evidence" value="ECO:0007669"/>
    <property type="project" value="UniProtKB-KW"/>
</dbReference>
<dbReference type="SUPFAM" id="SSF55811">
    <property type="entry name" value="Nudix"/>
    <property type="match status" value="1"/>
</dbReference>
<dbReference type="AlphaFoldDB" id="A0A073KMB7"/>
<comment type="cofactor">
    <cofactor evidence="1">
        <name>Mg(2+)</name>
        <dbReference type="ChEBI" id="CHEBI:18420"/>
    </cofactor>
</comment>
<proteinExistence type="predicted"/>
<gene>
    <name evidence="4" type="ORF">BAGA_08210</name>
</gene>
<keyword evidence="5" id="KW-1185">Reference proteome</keyword>
<feature type="domain" description="Nudix hydrolase" evidence="3">
    <location>
        <begin position="12"/>
        <end position="154"/>
    </location>
</feature>
<sequence>MADITFTKEAERFVYRVAGILIHDNKLLVMKDENYFCYYIPGGKVALQELSTDAITGELREELKIDVHVGRMLWLVENFFKEDVCDEIFHEISFYYLVELKDDEILKRGNEFVMIEEGKHELVFYWKPLEEIKDLYLYPLFLKERILNLPNGIEHIVENKLLDK</sequence>
<dbReference type="PANTHER" id="PTHR43046">
    <property type="entry name" value="GDP-MANNOSE MANNOSYL HYDROLASE"/>
    <property type="match status" value="1"/>
</dbReference>
<accession>A0A073KMB7</accession>
<comment type="caution">
    <text evidence="4">The sequence shown here is derived from an EMBL/GenBank/DDBJ whole genome shotgun (WGS) entry which is preliminary data.</text>
</comment>
<dbReference type="EMBL" id="JOTM01000015">
    <property type="protein sequence ID" value="KEK23473.1"/>
    <property type="molecule type" value="Genomic_DNA"/>
</dbReference>
<dbReference type="RefSeq" id="WP_033675468.1">
    <property type="nucleotide sequence ID" value="NZ_JOTM01000015.1"/>
</dbReference>
<evidence type="ECO:0000313" key="5">
    <source>
        <dbReference type="Proteomes" id="UP000027778"/>
    </source>
</evidence>
<protein>
    <submittedName>
        <fullName evidence="4">NUDIX hydrolase</fullName>
    </submittedName>
</protein>
<dbReference type="OrthoDB" id="9804442at2"/>
<organism evidence="4 5">
    <name type="scientific">Bacillus gaemokensis</name>
    <dbReference type="NCBI Taxonomy" id="574375"/>
    <lineage>
        <taxon>Bacteria</taxon>
        <taxon>Bacillati</taxon>
        <taxon>Bacillota</taxon>
        <taxon>Bacilli</taxon>
        <taxon>Bacillales</taxon>
        <taxon>Bacillaceae</taxon>
        <taxon>Bacillus</taxon>
        <taxon>Bacillus cereus group</taxon>
    </lineage>
</organism>
<keyword evidence="2 4" id="KW-0378">Hydrolase</keyword>
<dbReference type="STRING" id="574375.AZF08_15500"/>
<evidence type="ECO:0000313" key="4">
    <source>
        <dbReference type="EMBL" id="KEK23473.1"/>
    </source>
</evidence>